<dbReference type="OrthoDB" id="9806250at2"/>
<name>A0A1Q2M6J9_9GAMM</name>
<evidence type="ECO:0000313" key="2">
    <source>
        <dbReference type="Proteomes" id="UP000188219"/>
    </source>
</evidence>
<protein>
    <submittedName>
        <fullName evidence="1">Alanine racemase</fullName>
    </submittedName>
</protein>
<dbReference type="KEGG" id="maga:Mag101_11965"/>
<dbReference type="Proteomes" id="UP000188219">
    <property type="component" value="Chromosome"/>
</dbReference>
<dbReference type="InterPro" id="IPR007433">
    <property type="entry name" value="DUF481"/>
</dbReference>
<dbReference type="Pfam" id="PF04338">
    <property type="entry name" value="DUF481"/>
    <property type="match status" value="1"/>
</dbReference>
<evidence type="ECO:0000313" key="1">
    <source>
        <dbReference type="EMBL" id="AQQ68279.1"/>
    </source>
</evidence>
<dbReference type="EMBL" id="CP019650">
    <property type="protein sequence ID" value="AQQ68279.1"/>
    <property type="molecule type" value="Genomic_DNA"/>
</dbReference>
<accession>A0A1Q2M6J9</accession>
<dbReference type="eggNOG" id="COG3137">
    <property type="taxonomic scope" value="Bacteria"/>
</dbReference>
<reference evidence="1" key="1">
    <citation type="submission" date="2017-02" db="EMBL/GenBank/DDBJ databases">
        <title>Genome of Microbulbifer agarilyticus GP101.</title>
        <authorList>
            <person name="Jung J."/>
            <person name="Bae S.S."/>
            <person name="Baek K."/>
        </authorList>
    </citation>
    <scope>NUCLEOTIDE SEQUENCE [LARGE SCALE GENOMIC DNA]</scope>
    <source>
        <strain evidence="1">GP101</strain>
    </source>
</reference>
<keyword evidence="2" id="KW-1185">Reference proteome</keyword>
<organism evidence="1 2">
    <name type="scientific">Microbulbifer agarilyticus</name>
    <dbReference type="NCBI Taxonomy" id="260552"/>
    <lineage>
        <taxon>Bacteria</taxon>
        <taxon>Pseudomonadati</taxon>
        <taxon>Pseudomonadota</taxon>
        <taxon>Gammaproteobacteria</taxon>
        <taxon>Cellvibrionales</taxon>
        <taxon>Microbulbiferaceae</taxon>
        <taxon>Microbulbifer</taxon>
    </lineage>
</organism>
<sequence length="361" mass="40701">MLSVVPRFPAFTAKFFSSFSKNWLKVAPVSLAVFVLATSGAHAGVLSLTNGDRIYGDLVLVEKEQVIWRSENFGDITVEKAKILSLETDKDLKIAGRDEPCALAGHRRQQWELYCDEGAGWVMDFPAIDRAEPYVNFVGNPIVLHGNVSAAGVFEDGNRERQDWDVNVNFDVRHGDFHHIIGTQYQNQNNPEIDDLEKYRLSYDLRWIFAEKWFAAGNSALLHEEARNLDLSTTLGLGLGYLFFDTDKAALSIQGGVSSLQDEYIDPSLNENSGKRYAAGRSAWDFRYKFDLGPEVYYNQEVLQSFEGSEDYQSNAEIGVRTPLVKGILMEVKYAWQYDNTPSIDSEKQDTKVTVGVGYSW</sequence>
<dbReference type="AlphaFoldDB" id="A0A1Q2M6J9"/>
<dbReference type="STRING" id="260552.Mag101_11965"/>
<gene>
    <name evidence="1" type="ORF">Mag101_11965</name>
</gene>
<proteinExistence type="predicted"/>